<dbReference type="PANTHER" id="PTHR43806:SF11">
    <property type="entry name" value="CEREVISIN-RELATED"/>
    <property type="match status" value="1"/>
</dbReference>
<evidence type="ECO:0000256" key="4">
    <source>
        <dbReference type="ARBA" id="ARBA00022825"/>
    </source>
</evidence>
<feature type="domain" description="PatG" evidence="7">
    <location>
        <begin position="409"/>
        <end position="491"/>
    </location>
</feature>
<dbReference type="GO" id="GO:0006508">
    <property type="term" value="P:proteolysis"/>
    <property type="evidence" value="ECO:0007669"/>
    <property type="project" value="UniProtKB-KW"/>
</dbReference>
<dbReference type="InterPro" id="IPR000209">
    <property type="entry name" value="Peptidase_S8/S53_dom"/>
</dbReference>
<dbReference type="Pfam" id="PF00082">
    <property type="entry name" value="Peptidase_S8"/>
    <property type="match status" value="1"/>
</dbReference>
<dbReference type="PRINTS" id="PR00723">
    <property type="entry name" value="SUBTILISIN"/>
</dbReference>
<keyword evidence="3 5" id="KW-0378">Hydrolase</keyword>
<dbReference type="GO" id="GO:0004252">
    <property type="term" value="F:serine-type endopeptidase activity"/>
    <property type="evidence" value="ECO:0007669"/>
    <property type="project" value="UniProtKB-UniRule"/>
</dbReference>
<dbReference type="Pfam" id="PF18065">
    <property type="entry name" value="PatG_C"/>
    <property type="match status" value="1"/>
</dbReference>
<dbReference type="PROSITE" id="PS00138">
    <property type="entry name" value="SUBTILASE_SER"/>
    <property type="match status" value="1"/>
</dbReference>
<evidence type="ECO:0000256" key="1">
    <source>
        <dbReference type="ARBA" id="ARBA00011073"/>
    </source>
</evidence>
<evidence type="ECO:0000313" key="9">
    <source>
        <dbReference type="EMBL" id="RKP44555.1"/>
    </source>
</evidence>
<gene>
    <name evidence="9" type="ORF">D7S89_22000</name>
</gene>
<dbReference type="InterPro" id="IPR040483">
    <property type="entry name" value="PatG_dom"/>
</dbReference>
<feature type="active site" description="Charge relay system" evidence="5">
    <location>
        <position position="88"/>
    </location>
</feature>
<feature type="domain" description="PatG C-terminal" evidence="8">
    <location>
        <begin position="559"/>
        <end position="669"/>
    </location>
</feature>
<feature type="active site" description="Charge relay system" evidence="5">
    <location>
        <position position="252"/>
    </location>
</feature>
<sequence>MKKARYLATPAAASNLQGTAAFQSEREVGLASLHALTQGDPRVRIAVLDGPIDYAHPSLQGALLQPLKEPLPALPNHATQRLGTAIGHGTHVASVLFGQHGTNVEGVAPRCTGLILPIFEDDPITGVVPCSPARLAAAIFTALDHGAHVINISGGQLINAQDPDPALAEAVQACAARNVLIVAAAGNDGCECAHMPAALDSVLAVGAAHRDGRPMQASNWGGTYAIQGLLAPGELSPGAAPGSGVEFMTGTSAATPLVTGVVALLLSLQVQRGLPPDPHLVRALLLRHALACDPRVSSQCYRHLAGRLHIAPTVRTILEGEPIMSEVVVGPVAQTAAEDAPQVEMSQAMPNIAAGAEAGLLPSAPIASKPPVPALLRPLNVAEPPRPEAVMPSTCGCGGGEPGARPKLVYALGTLDYDFGTEPLRDSLVQAMPMTANAPEVRSQMLAYLDENPHEAQALIWTLRLDETPIYAIAPGGAYASQVYERLRAYLAEHVAGRAELVSVPGYIAGTVRLMSGQTVPLLVPALRGMYCWSTAQVLEQAMGGRPADGERAAEYDRRAKALRNYLDRIYYAQRNLGDTPEHRALNFSATNAFQAAEIMSMAAHGDAQVELSTISVSKSPICRPDSDCYDVQLCFFNPDNTNMADRVYRFTVDVSDVIPVSIGQVRSWSQR</sequence>
<organism evidence="9 10">
    <name type="scientific">Trinickia fusca</name>
    <dbReference type="NCBI Taxonomy" id="2419777"/>
    <lineage>
        <taxon>Bacteria</taxon>
        <taxon>Pseudomonadati</taxon>
        <taxon>Pseudomonadota</taxon>
        <taxon>Betaproteobacteria</taxon>
        <taxon>Burkholderiales</taxon>
        <taxon>Burkholderiaceae</taxon>
        <taxon>Trinickia</taxon>
    </lineage>
</organism>
<evidence type="ECO:0000256" key="3">
    <source>
        <dbReference type="ARBA" id="ARBA00022801"/>
    </source>
</evidence>
<evidence type="ECO:0000259" key="7">
    <source>
        <dbReference type="Pfam" id="PF18047"/>
    </source>
</evidence>
<dbReference type="RefSeq" id="WP_121280978.1">
    <property type="nucleotide sequence ID" value="NZ_RBZV01000012.1"/>
</dbReference>
<dbReference type="InterPro" id="IPR036852">
    <property type="entry name" value="Peptidase_S8/S53_dom_sf"/>
</dbReference>
<dbReference type="CDD" id="cd07476">
    <property type="entry name" value="Peptidases_S8_thiazoline_oxidase_subtilisin-like_protease"/>
    <property type="match status" value="1"/>
</dbReference>
<dbReference type="SUPFAM" id="SSF52743">
    <property type="entry name" value="Subtilisin-like"/>
    <property type="match status" value="1"/>
</dbReference>
<dbReference type="InterPro" id="IPR050131">
    <property type="entry name" value="Peptidase_S8_subtilisin-like"/>
</dbReference>
<dbReference type="Proteomes" id="UP000280434">
    <property type="component" value="Unassembled WGS sequence"/>
</dbReference>
<evidence type="ECO:0000256" key="2">
    <source>
        <dbReference type="ARBA" id="ARBA00022670"/>
    </source>
</evidence>
<dbReference type="PROSITE" id="PS51892">
    <property type="entry name" value="SUBTILASE"/>
    <property type="match status" value="1"/>
</dbReference>
<accession>A0A494X1G1</accession>
<proteinExistence type="inferred from homology"/>
<keyword evidence="4 5" id="KW-0720">Serine protease</keyword>
<dbReference type="Pfam" id="PF18047">
    <property type="entry name" value="PatG_D"/>
    <property type="match status" value="1"/>
</dbReference>
<dbReference type="InterPro" id="IPR015500">
    <property type="entry name" value="Peptidase_S8_subtilisin-rel"/>
</dbReference>
<name>A0A494X1G1_9BURK</name>
<dbReference type="InterPro" id="IPR023830">
    <property type="entry name" value="Peptidase_S8A_PatG"/>
</dbReference>
<keyword evidence="10" id="KW-1185">Reference proteome</keyword>
<dbReference type="InterPro" id="IPR023828">
    <property type="entry name" value="Peptidase_S8_Ser-AS"/>
</dbReference>
<dbReference type="AlphaFoldDB" id="A0A494X1G1"/>
<keyword evidence="2 5" id="KW-0645">Protease</keyword>
<dbReference type="InterPro" id="IPR040636">
    <property type="entry name" value="PatG_C"/>
</dbReference>
<comment type="caution">
    <text evidence="9">The sequence shown here is derived from an EMBL/GenBank/DDBJ whole genome shotgun (WGS) entry which is preliminary data.</text>
</comment>
<dbReference type="EMBL" id="RBZV01000012">
    <property type="protein sequence ID" value="RKP44555.1"/>
    <property type="molecule type" value="Genomic_DNA"/>
</dbReference>
<evidence type="ECO:0000259" key="6">
    <source>
        <dbReference type="Pfam" id="PF00082"/>
    </source>
</evidence>
<feature type="domain" description="Peptidase S8/S53" evidence="6">
    <location>
        <begin position="43"/>
        <end position="289"/>
    </location>
</feature>
<comment type="similarity">
    <text evidence="1 5">Belongs to the peptidase S8 family.</text>
</comment>
<dbReference type="NCBIfam" id="TIGR03895">
    <property type="entry name" value="protease_PatA"/>
    <property type="match status" value="1"/>
</dbReference>
<dbReference type="InterPro" id="IPR034056">
    <property type="entry name" value="Pep_S8_PatG/PatA-like"/>
</dbReference>
<dbReference type="OrthoDB" id="9790784at2"/>
<evidence type="ECO:0000256" key="5">
    <source>
        <dbReference type="PROSITE-ProRule" id="PRU01240"/>
    </source>
</evidence>
<evidence type="ECO:0000259" key="8">
    <source>
        <dbReference type="Pfam" id="PF18065"/>
    </source>
</evidence>
<feature type="active site" description="Charge relay system" evidence="5">
    <location>
        <position position="49"/>
    </location>
</feature>
<dbReference type="Gene3D" id="3.40.50.200">
    <property type="entry name" value="Peptidase S8/S53 domain"/>
    <property type="match status" value="1"/>
</dbReference>
<dbReference type="PANTHER" id="PTHR43806">
    <property type="entry name" value="PEPTIDASE S8"/>
    <property type="match status" value="1"/>
</dbReference>
<protein>
    <submittedName>
        <fullName evidence="9">PatA/PatG family cyanobactin maturation protease</fullName>
    </submittedName>
</protein>
<evidence type="ECO:0000313" key="10">
    <source>
        <dbReference type="Proteomes" id="UP000280434"/>
    </source>
</evidence>
<reference evidence="9 10" key="1">
    <citation type="submission" date="2018-10" db="EMBL/GenBank/DDBJ databases">
        <title>Paraburkholderia sp. 7MK8-2, isolated from soil.</title>
        <authorList>
            <person name="Gao Z.-H."/>
            <person name="Qiu L.-H."/>
        </authorList>
    </citation>
    <scope>NUCLEOTIDE SEQUENCE [LARGE SCALE GENOMIC DNA]</scope>
    <source>
        <strain evidence="9 10">7MK8-2</strain>
    </source>
</reference>